<gene>
    <name evidence="2" type="ORF">PLEPLA_LOCUS21527</name>
</gene>
<sequence length="109" mass="12094">MAVWLHLSTLVHLQVWFCFRHQSVRCSIRPEPDIKRGGEVGFNLIAVSKRAGHQKPSISTGIKHVSATAIILRVTGGRPGLGSSNQVFPFLSDVFVVRSHLDHSFDPPR</sequence>
<reference evidence="2" key="1">
    <citation type="submission" date="2020-03" db="EMBL/GenBank/DDBJ databases">
        <authorList>
            <person name="Weist P."/>
        </authorList>
    </citation>
    <scope>NUCLEOTIDE SEQUENCE</scope>
</reference>
<evidence type="ECO:0008006" key="4">
    <source>
        <dbReference type="Google" id="ProtNLM"/>
    </source>
</evidence>
<dbReference type="EMBL" id="CADEAL010001557">
    <property type="protein sequence ID" value="CAB1433437.1"/>
    <property type="molecule type" value="Genomic_DNA"/>
</dbReference>
<dbReference type="AlphaFoldDB" id="A0A9N7UNF9"/>
<keyword evidence="1" id="KW-0732">Signal</keyword>
<dbReference type="Proteomes" id="UP001153269">
    <property type="component" value="Unassembled WGS sequence"/>
</dbReference>
<feature type="chain" id="PRO_5040235574" description="Secreted protein" evidence="1">
    <location>
        <begin position="27"/>
        <end position="109"/>
    </location>
</feature>
<feature type="signal peptide" evidence="1">
    <location>
        <begin position="1"/>
        <end position="26"/>
    </location>
</feature>
<comment type="caution">
    <text evidence="2">The sequence shown here is derived from an EMBL/GenBank/DDBJ whole genome shotgun (WGS) entry which is preliminary data.</text>
</comment>
<evidence type="ECO:0000313" key="2">
    <source>
        <dbReference type="EMBL" id="CAB1433437.1"/>
    </source>
</evidence>
<evidence type="ECO:0000256" key="1">
    <source>
        <dbReference type="SAM" id="SignalP"/>
    </source>
</evidence>
<name>A0A9N7UNF9_PLEPL</name>
<accession>A0A9N7UNF9</accession>
<proteinExistence type="predicted"/>
<keyword evidence="3" id="KW-1185">Reference proteome</keyword>
<organism evidence="2 3">
    <name type="scientific">Pleuronectes platessa</name>
    <name type="common">European plaice</name>
    <dbReference type="NCBI Taxonomy" id="8262"/>
    <lineage>
        <taxon>Eukaryota</taxon>
        <taxon>Metazoa</taxon>
        <taxon>Chordata</taxon>
        <taxon>Craniata</taxon>
        <taxon>Vertebrata</taxon>
        <taxon>Euteleostomi</taxon>
        <taxon>Actinopterygii</taxon>
        <taxon>Neopterygii</taxon>
        <taxon>Teleostei</taxon>
        <taxon>Neoteleostei</taxon>
        <taxon>Acanthomorphata</taxon>
        <taxon>Carangaria</taxon>
        <taxon>Pleuronectiformes</taxon>
        <taxon>Pleuronectoidei</taxon>
        <taxon>Pleuronectidae</taxon>
        <taxon>Pleuronectes</taxon>
    </lineage>
</organism>
<protein>
    <recommendedName>
        <fullName evidence="4">Secreted protein</fullName>
    </recommendedName>
</protein>
<evidence type="ECO:0000313" key="3">
    <source>
        <dbReference type="Proteomes" id="UP001153269"/>
    </source>
</evidence>